<dbReference type="AlphaFoldDB" id="A0AA38LID2"/>
<accession>A0AA38LID2</accession>
<name>A0AA38LID2_TAXCH</name>
<evidence type="ECO:0000313" key="2">
    <source>
        <dbReference type="Proteomes" id="UP000824469"/>
    </source>
</evidence>
<feature type="non-terminal residue" evidence="1">
    <location>
        <position position="98"/>
    </location>
</feature>
<evidence type="ECO:0000313" key="1">
    <source>
        <dbReference type="EMBL" id="KAH9323630.1"/>
    </source>
</evidence>
<protein>
    <submittedName>
        <fullName evidence="1">Uncharacterized protein</fullName>
    </submittedName>
</protein>
<reference evidence="1 2" key="1">
    <citation type="journal article" date="2021" name="Nat. Plants">
        <title>The Taxus genome provides insights into paclitaxel biosynthesis.</title>
        <authorList>
            <person name="Xiong X."/>
            <person name="Gou J."/>
            <person name="Liao Q."/>
            <person name="Li Y."/>
            <person name="Zhou Q."/>
            <person name="Bi G."/>
            <person name="Li C."/>
            <person name="Du R."/>
            <person name="Wang X."/>
            <person name="Sun T."/>
            <person name="Guo L."/>
            <person name="Liang H."/>
            <person name="Lu P."/>
            <person name="Wu Y."/>
            <person name="Zhang Z."/>
            <person name="Ro D.K."/>
            <person name="Shang Y."/>
            <person name="Huang S."/>
            <person name="Yan J."/>
        </authorList>
    </citation>
    <scope>NUCLEOTIDE SEQUENCE [LARGE SCALE GENOMIC DNA]</scope>
    <source>
        <strain evidence="1">Ta-2019</strain>
    </source>
</reference>
<dbReference type="Proteomes" id="UP000824469">
    <property type="component" value="Unassembled WGS sequence"/>
</dbReference>
<proteinExistence type="predicted"/>
<organism evidence="1 2">
    <name type="scientific">Taxus chinensis</name>
    <name type="common">Chinese yew</name>
    <name type="synonym">Taxus wallichiana var. chinensis</name>
    <dbReference type="NCBI Taxonomy" id="29808"/>
    <lineage>
        <taxon>Eukaryota</taxon>
        <taxon>Viridiplantae</taxon>
        <taxon>Streptophyta</taxon>
        <taxon>Embryophyta</taxon>
        <taxon>Tracheophyta</taxon>
        <taxon>Spermatophyta</taxon>
        <taxon>Pinopsida</taxon>
        <taxon>Pinidae</taxon>
        <taxon>Conifers II</taxon>
        <taxon>Cupressales</taxon>
        <taxon>Taxaceae</taxon>
        <taxon>Taxus</taxon>
    </lineage>
</organism>
<sequence>CPHRHEKEGDREHEFYHNKKNNNFSKVKNNFKRFDYKKKGKRSFYTKEDDFLYDAISGVSYYESESDHEDVGNEVLFMTKDVMRSSSDGSSLLGDFIS</sequence>
<keyword evidence="2" id="KW-1185">Reference proteome</keyword>
<comment type="caution">
    <text evidence="1">The sequence shown here is derived from an EMBL/GenBank/DDBJ whole genome shotgun (WGS) entry which is preliminary data.</text>
</comment>
<gene>
    <name evidence="1" type="ORF">KI387_018269</name>
</gene>
<feature type="non-terminal residue" evidence="1">
    <location>
        <position position="1"/>
    </location>
</feature>
<dbReference type="EMBL" id="JAHRHJ020000003">
    <property type="protein sequence ID" value="KAH9323630.1"/>
    <property type="molecule type" value="Genomic_DNA"/>
</dbReference>